<dbReference type="RefSeq" id="WP_226590147.1">
    <property type="nucleotide sequence ID" value="NZ_BLAY01000167.1"/>
</dbReference>
<protein>
    <recommendedName>
        <fullName evidence="4">CopG-like ribbon-helix-helix domain-containing protein</fullName>
    </recommendedName>
</protein>
<feature type="region of interest" description="Disordered" evidence="1">
    <location>
        <begin position="57"/>
        <end position="97"/>
    </location>
</feature>
<keyword evidence="3" id="KW-1185">Reference proteome</keyword>
<dbReference type="GO" id="GO:0006355">
    <property type="term" value="P:regulation of DNA-templated transcription"/>
    <property type="evidence" value="ECO:0007669"/>
    <property type="project" value="InterPro"/>
</dbReference>
<dbReference type="EMBL" id="BLAY01000167">
    <property type="protein sequence ID" value="GET42509.1"/>
    <property type="molecule type" value="Genomic_DNA"/>
</dbReference>
<evidence type="ECO:0000313" key="2">
    <source>
        <dbReference type="EMBL" id="GET42509.1"/>
    </source>
</evidence>
<dbReference type="InterPro" id="IPR010985">
    <property type="entry name" value="Ribbon_hlx_hlx"/>
</dbReference>
<dbReference type="AlphaFoldDB" id="A0AAV3XP81"/>
<feature type="compositionally biased region" description="Polar residues" evidence="1">
    <location>
        <begin position="85"/>
        <end position="97"/>
    </location>
</feature>
<evidence type="ECO:0000313" key="3">
    <source>
        <dbReference type="Proteomes" id="UP001050975"/>
    </source>
</evidence>
<comment type="caution">
    <text evidence="2">The sequence shown here is derived from an EMBL/GenBank/DDBJ whole genome shotgun (WGS) entry which is preliminary data.</text>
</comment>
<organism evidence="2 3">
    <name type="scientific">Microseira wollei NIES-4236</name>
    <dbReference type="NCBI Taxonomy" id="2530354"/>
    <lineage>
        <taxon>Bacteria</taxon>
        <taxon>Bacillati</taxon>
        <taxon>Cyanobacteriota</taxon>
        <taxon>Cyanophyceae</taxon>
        <taxon>Oscillatoriophycideae</taxon>
        <taxon>Aerosakkonematales</taxon>
        <taxon>Aerosakkonemataceae</taxon>
        <taxon>Microseira</taxon>
    </lineage>
</organism>
<accession>A0AAV3XP81</accession>
<sequence length="97" mass="10890">MPSEKPRITLRLDREDMDNLEHWAKEEFLTTPQLARVIVKKAIAEYLKRHSSALVMTKATKNSSSTQPQPPTASKTNGKERGKRSQTQPTPKDSSSA</sequence>
<dbReference type="SUPFAM" id="SSF47598">
    <property type="entry name" value="Ribbon-helix-helix"/>
    <property type="match status" value="1"/>
</dbReference>
<gene>
    <name evidence="2" type="ORF">MiSe_73270</name>
</gene>
<evidence type="ECO:0008006" key="4">
    <source>
        <dbReference type="Google" id="ProtNLM"/>
    </source>
</evidence>
<evidence type="ECO:0000256" key="1">
    <source>
        <dbReference type="SAM" id="MobiDB-lite"/>
    </source>
</evidence>
<reference evidence="2" key="1">
    <citation type="submission" date="2019-10" db="EMBL/GenBank/DDBJ databases">
        <title>Draft genome sequece of Microseira wollei NIES-4236.</title>
        <authorList>
            <person name="Yamaguchi H."/>
            <person name="Suzuki S."/>
            <person name="Kawachi M."/>
        </authorList>
    </citation>
    <scope>NUCLEOTIDE SEQUENCE</scope>
    <source>
        <strain evidence="2">NIES-4236</strain>
    </source>
</reference>
<dbReference type="Proteomes" id="UP001050975">
    <property type="component" value="Unassembled WGS sequence"/>
</dbReference>
<proteinExistence type="predicted"/>
<name>A0AAV3XP81_9CYAN</name>